<evidence type="ECO:0000256" key="1">
    <source>
        <dbReference type="SAM" id="Phobius"/>
    </source>
</evidence>
<dbReference type="EMBL" id="JAXCGZ010011713">
    <property type="protein sequence ID" value="KAK7074242.1"/>
    <property type="molecule type" value="Genomic_DNA"/>
</dbReference>
<comment type="caution">
    <text evidence="2">The sequence shown here is derived from an EMBL/GenBank/DDBJ whole genome shotgun (WGS) entry which is preliminary data.</text>
</comment>
<organism evidence="2 3">
    <name type="scientific">Halocaridina rubra</name>
    <name type="common">Hawaiian red shrimp</name>
    <dbReference type="NCBI Taxonomy" id="373956"/>
    <lineage>
        <taxon>Eukaryota</taxon>
        <taxon>Metazoa</taxon>
        <taxon>Ecdysozoa</taxon>
        <taxon>Arthropoda</taxon>
        <taxon>Crustacea</taxon>
        <taxon>Multicrustacea</taxon>
        <taxon>Malacostraca</taxon>
        <taxon>Eumalacostraca</taxon>
        <taxon>Eucarida</taxon>
        <taxon>Decapoda</taxon>
        <taxon>Pleocyemata</taxon>
        <taxon>Caridea</taxon>
        <taxon>Atyoidea</taxon>
        <taxon>Atyidae</taxon>
        <taxon>Halocaridina</taxon>
    </lineage>
</organism>
<reference evidence="2 3" key="1">
    <citation type="submission" date="2023-11" db="EMBL/GenBank/DDBJ databases">
        <title>Halocaridina rubra genome assembly.</title>
        <authorList>
            <person name="Smith C."/>
        </authorList>
    </citation>
    <scope>NUCLEOTIDE SEQUENCE [LARGE SCALE GENOMIC DNA]</scope>
    <source>
        <strain evidence="2">EP-1</strain>
        <tissue evidence="2">Whole</tissue>
    </source>
</reference>
<sequence length="68" mass="7823">MKEDSSVILAYLLPIDKQRTLPSPPHRLCFRHETQNGHKTTLNLALLYLSFGVFFVFILLTLVFGVFD</sequence>
<keyword evidence="1" id="KW-0472">Membrane</keyword>
<keyword evidence="1" id="KW-1133">Transmembrane helix</keyword>
<feature type="transmembrane region" description="Helical" evidence="1">
    <location>
        <begin position="45"/>
        <end position="67"/>
    </location>
</feature>
<evidence type="ECO:0000313" key="2">
    <source>
        <dbReference type="EMBL" id="KAK7074242.1"/>
    </source>
</evidence>
<accession>A0AAN9A8V0</accession>
<keyword evidence="3" id="KW-1185">Reference proteome</keyword>
<dbReference type="Proteomes" id="UP001381693">
    <property type="component" value="Unassembled WGS sequence"/>
</dbReference>
<protein>
    <submittedName>
        <fullName evidence="2">Uncharacterized protein</fullName>
    </submittedName>
</protein>
<proteinExistence type="predicted"/>
<gene>
    <name evidence="2" type="ORF">SK128_015003</name>
</gene>
<name>A0AAN9A8V0_HALRR</name>
<keyword evidence="1" id="KW-0812">Transmembrane</keyword>
<evidence type="ECO:0000313" key="3">
    <source>
        <dbReference type="Proteomes" id="UP001381693"/>
    </source>
</evidence>
<dbReference type="AlphaFoldDB" id="A0AAN9A8V0"/>